<feature type="region of interest" description="Disordered" evidence="1">
    <location>
        <begin position="276"/>
        <end position="305"/>
    </location>
</feature>
<protein>
    <submittedName>
        <fullName evidence="3">YhdP family protein</fullName>
    </submittedName>
</protein>
<organism evidence="3">
    <name type="scientific">Vibrio sp. HB236076</name>
    <dbReference type="NCBI Taxonomy" id="3232307"/>
    <lineage>
        <taxon>Bacteria</taxon>
        <taxon>Pseudomonadati</taxon>
        <taxon>Pseudomonadota</taxon>
        <taxon>Gammaproteobacteria</taxon>
        <taxon>Vibrionales</taxon>
        <taxon>Vibrionaceae</taxon>
        <taxon>Vibrio</taxon>
    </lineage>
</organism>
<dbReference type="Pfam" id="PF13116">
    <property type="entry name" value="YhdP"/>
    <property type="match status" value="2"/>
</dbReference>
<dbReference type="InterPro" id="IPR025263">
    <property type="entry name" value="YhdP_central"/>
</dbReference>
<dbReference type="RefSeq" id="WP_306101009.1">
    <property type="nucleotide sequence ID" value="NZ_CP162601.1"/>
</dbReference>
<sequence>MSLKTLARMGLWALAVMLLVMAMAATVLRVSLPQLNQVKPEILAWVKTQTGIDMQFEQVSGTWRNLEPSLRLDGVRIERVPIDALPNSQARDIAIGQLYVQFDLLDSLLQRKLVLTHLEIEHLAADLSDVHWQQHHRGQASSTPSSPEHNTSFSALEHWLLRQLEQVSIRDANVVYVARSGDPQRLELEQLNWFNDGDQHRLDGQVLLPRPWRPYRHASSDEARSRPHQKGSPRLTAAEDDHGSRTSNGHDEGASKDSEHSQHLDNATQDLDKATQQQALGSASARRYARLEPTGEDDQRPRGPRRLQLQGQFRDFGSIQDISGDFYLNAPGLDLKPWLSEQNLLDTGIEHASIGLQAWLSVARGEPTDGYLRWLPSRLAWQVKGESQRHQLRLRSGEARLVPQGQGWQLSTSQVKLFTDDVEWPDFHLDVQWRPGQVTANLSQLSLETLTPLVPLFSDGDTAREAFSQWQLQGAIEDVRVAYDTRDQGVRYSAQFADVSMQQWSLLPEVHKLSGDIRGNREQWVLNSRLRDDTLPYGSVFKAPLVINEAQVQLVWQQLKNGWRLWSDDIDVTTPDLQLNGQFRVDVLNNQAPFLSLYAQTKINDAGQTWRYLPEPALGSELSDYLSDAIQAGQSERAKVLWYGELDQFPYQQHQGVFQAWVPLTQARYQFSPDWPSMDDMQLDLLFHNQAMYFDSHHAKLGDVTASRVIGEIPSFSADSEIKVQASAFGKATAIRDYMNQTPLQSSVGAALSTVQVQGQVGADFQLSIPFSQHRDPRAWGAVRFKDNPVRLTAPEMAFSNVSGELNFDNDKLFASGMSAQWLGQPLSFDLQAKEQASGYHLTINTVADWDIPKLKRRLNADWLAPLSGFLPWQLGLTLNLTSEGFDFNAKAGAPVLGLKSDYPAPLTFDSGKAGYAKVTATGDQDGLTLSARLPKLNGQWLDYDGYIAFEKDYAAITRSRLHLGPRSTDERASSQVSLTPGKKQIVIETDQLDGDGWVDFFASLGESTPSEQVPSSAPANQDVELNTLRQAATSIAQVKSQARQEGFQFGEPNELVAKVNTLKLGDINWHQVALSAEQKQGRWQAKLDSKEAEGEVSYLAPDQLAIDLSRFHLYIPGFEQTLEQDRHEPILNQHDSSAQVSALERTVYQMMPNLSLNIDDFWLQGYKVGKLSAQVERREDGLSWPEFKVQSGSNVLSLQGDWQLSGEQSHTQMTMRFKGKNNSELMQRFGISSGIQKAPFEVNSELVWQGSPWAIPVASLNGKVKLKLGKGVVSDVSGAARLLGLFSLDSIIRKMQLDFSDVFDNGMAFDSITGSGEISKGVFLTNDIKMDALAGDMTLKGLADLDKRTVDAQVAFVPDITSGIPVLTAFAVSPPTALYVFAVSTVLSPVVEVFTKVNYEISGPMSDPKVKEISRSKGEYTLPKALSSDE</sequence>
<dbReference type="InterPro" id="IPR011836">
    <property type="entry name" value="YhdP"/>
</dbReference>
<evidence type="ECO:0000259" key="2">
    <source>
        <dbReference type="Pfam" id="PF13116"/>
    </source>
</evidence>
<evidence type="ECO:0000313" key="3">
    <source>
        <dbReference type="EMBL" id="XDK25567.1"/>
    </source>
</evidence>
<dbReference type="KEGG" id="vih:AB0763_02665"/>
<name>A0AB39HDR1_9VIBR</name>
<feature type="compositionally biased region" description="Basic and acidic residues" evidence="1">
    <location>
        <begin position="237"/>
        <end position="263"/>
    </location>
</feature>
<dbReference type="NCBIfam" id="TIGR02099">
    <property type="entry name" value="YhdP family protein"/>
    <property type="match status" value="1"/>
</dbReference>
<dbReference type="PANTHER" id="PTHR38690">
    <property type="entry name" value="PROTEASE-RELATED"/>
    <property type="match status" value="1"/>
</dbReference>
<feature type="domain" description="YhdP central" evidence="2">
    <location>
        <begin position="301"/>
        <end position="1411"/>
    </location>
</feature>
<feature type="domain" description="YhdP central" evidence="2">
    <location>
        <begin position="3"/>
        <end position="208"/>
    </location>
</feature>
<reference evidence="3" key="1">
    <citation type="submission" date="2024-07" db="EMBL/GenBank/DDBJ databases">
        <title>Genome Analysis of a Potential Novel Vibrio Species Secreting pH- and Thermo-stable Alginate Lyase and its Application in Producing Alginate Oligosaccharides.</title>
        <authorList>
            <person name="Huang H."/>
            <person name="Bao K."/>
        </authorList>
    </citation>
    <scope>NUCLEOTIDE SEQUENCE</scope>
    <source>
        <strain evidence="3">HB236076</strain>
    </source>
</reference>
<proteinExistence type="predicted"/>
<feature type="region of interest" description="Disordered" evidence="1">
    <location>
        <begin position="217"/>
        <end position="264"/>
    </location>
</feature>
<dbReference type="EMBL" id="CP162601">
    <property type="protein sequence ID" value="XDK25567.1"/>
    <property type="molecule type" value="Genomic_DNA"/>
</dbReference>
<gene>
    <name evidence="3" type="ORF">AB0763_02665</name>
</gene>
<evidence type="ECO:0000256" key="1">
    <source>
        <dbReference type="SAM" id="MobiDB-lite"/>
    </source>
</evidence>
<dbReference type="PANTHER" id="PTHR38690:SF1">
    <property type="entry name" value="PROTEASE"/>
    <property type="match status" value="1"/>
</dbReference>
<accession>A0AB39HDR1</accession>